<protein>
    <recommendedName>
        <fullName evidence="3">Striatin N-terminal domain-containing protein</fullName>
    </recommendedName>
</protein>
<evidence type="ECO:0000313" key="4">
    <source>
        <dbReference type="EMBL" id="JAC68849.1"/>
    </source>
</evidence>
<keyword evidence="1" id="KW-0175">Coiled coil</keyword>
<organism evidence="4">
    <name type="scientific">Tetraselmis sp. GSL018</name>
    <dbReference type="NCBI Taxonomy" id="582737"/>
    <lineage>
        <taxon>Eukaryota</taxon>
        <taxon>Viridiplantae</taxon>
        <taxon>Chlorophyta</taxon>
        <taxon>core chlorophytes</taxon>
        <taxon>Chlorodendrophyceae</taxon>
        <taxon>Chlorodendrales</taxon>
        <taxon>Chlorodendraceae</taxon>
        <taxon>Tetraselmis</taxon>
    </lineage>
</organism>
<dbReference type="Pfam" id="PF08232">
    <property type="entry name" value="Striatin"/>
    <property type="match status" value="1"/>
</dbReference>
<evidence type="ECO:0000256" key="1">
    <source>
        <dbReference type="ARBA" id="ARBA00023054"/>
    </source>
</evidence>
<dbReference type="PANTHER" id="PTHR15653">
    <property type="entry name" value="STRIATIN"/>
    <property type="match status" value="1"/>
</dbReference>
<reference evidence="4" key="1">
    <citation type="submission" date="2014-05" db="EMBL/GenBank/DDBJ databases">
        <title>The transcriptome of the halophilic microalga Tetraselmis sp. GSL018 isolated from the Great Salt Lake, Utah.</title>
        <authorList>
            <person name="Jinkerson R.E."/>
            <person name="D'Adamo S."/>
            <person name="Posewitz M.C."/>
        </authorList>
    </citation>
    <scope>NUCLEOTIDE SEQUENCE</scope>
    <source>
        <strain evidence="4">GSL018</strain>
    </source>
</reference>
<dbReference type="AlphaFoldDB" id="A0A061RDI3"/>
<dbReference type="PANTHER" id="PTHR15653:SF0">
    <property type="entry name" value="CONNECTOR OF KINASE TO AP-1, ISOFORM E"/>
    <property type="match status" value="1"/>
</dbReference>
<proteinExistence type="predicted"/>
<feature type="region of interest" description="Disordered" evidence="2">
    <location>
        <begin position="86"/>
        <end position="111"/>
    </location>
</feature>
<evidence type="ECO:0000259" key="3">
    <source>
        <dbReference type="Pfam" id="PF08232"/>
    </source>
</evidence>
<feature type="compositionally biased region" description="Basic and acidic residues" evidence="2">
    <location>
        <begin position="86"/>
        <end position="97"/>
    </location>
</feature>
<feature type="domain" description="Striatin N-terminal" evidence="3">
    <location>
        <begin position="19"/>
        <end position="85"/>
    </location>
</feature>
<dbReference type="InterPro" id="IPR051488">
    <property type="entry name" value="WD_repeat_striatin"/>
</dbReference>
<gene>
    <name evidence="4" type="ORF">TSPGSL018_7786</name>
</gene>
<dbReference type="EMBL" id="GBEZ01017490">
    <property type="protein sequence ID" value="JAC68849.1"/>
    <property type="molecule type" value="Transcribed_RNA"/>
</dbReference>
<accession>A0A061RDI3</accession>
<dbReference type="InterPro" id="IPR013258">
    <property type="entry name" value="Striatin_N"/>
</dbReference>
<evidence type="ECO:0000256" key="2">
    <source>
        <dbReference type="SAM" id="MobiDB-lite"/>
    </source>
</evidence>
<sequence>MGVRKDTGSGMPSKDGKMTISSVCAFLQDEWRSHEAAKNQWSKERKTLLGRVSELERKCSTQAGLLVMAERRMLMLENAIRKDRGYPLLEQPRDPVRDGGAAAPILPGGSP</sequence>
<name>A0A061RDI3_9CHLO</name>
<feature type="non-terminal residue" evidence="4">
    <location>
        <position position="111"/>
    </location>
</feature>